<dbReference type="InterPro" id="IPR038614">
    <property type="entry name" value="GK_N_sf"/>
</dbReference>
<accession>A0A0P6XUD5</accession>
<dbReference type="STRING" id="1134406.ADN00_05835"/>
<dbReference type="GO" id="GO:0008887">
    <property type="term" value="F:glycerate kinase activity"/>
    <property type="evidence" value="ECO:0007669"/>
    <property type="project" value="InterPro"/>
</dbReference>
<protein>
    <recommendedName>
        <fullName evidence="5">Glycerate kinase</fullName>
    </recommendedName>
</protein>
<dbReference type="InterPro" id="IPR039760">
    <property type="entry name" value="MOFRL_protein"/>
</dbReference>
<evidence type="ECO:0000313" key="4">
    <source>
        <dbReference type="Proteomes" id="UP000050417"/>
    </source>
</evidence>
<reference evidence="3 4" key="1">
    <citation type="submission" date="2015-07" db="EMBL/GenBank/DDBJ databases">
        <title>Genome sequence of Ornatilinea apprima DSM 23815.</title>
        <authorList>
            <person name="Hemp J."/>
            <person name="Ward L.M."/>
            <person name="Pace L.A."/>
            <person name="Fischer W.W."/>
        </authorList>
    </citation>
    <scope>NUCLEOTIDE SEQUENCE [LARGE SCALE GENOMIC DNA]</scope>
    <source>
        <strain evidence="3 4">P3M-1</strain>
    </source>
</reference>
<dbReference type="InterPro" id="IPR037035">
    <property type="entry name" value="GK-like_C_sf"/>
</dbReference>
<dbReference type="PATRIC" id="fig|1134406.4.peg.1643"/>
<dbReference type="OrthoDB" id="9766552at2"/>
<feature type="domain" description="MOFRL" evidence="1">
    <location>
        <begin position="345"/>
        <end position="451"/>
    </location>
</feature>
<dbReference type="PANTHER" id="PTHR12227">
    <property type="entry name" value="GLYCERATE KINASE"/>
    <property type="match status" value="1"/>
</dbReference>
<evidence type="ECO:0000259" key="1">
    <source>
        <dbReference type="Pfam" id="PF05161"/>
    </source>
</evidence>
<dbReference type="SUPFAM" id="SSF82544">
    <property type="entry name" value="GckA/TtuD-like"/>
    <property type="match status" value="1"/>
</dbReference>
<organism evidence="3 4">
    <name type="scientific">Ornatilinea apprima</name>
    <dbReference type="NCBI Taxonomy" id="1134406"/>
    <lineage>
        <taxon>Bacteria</taxon>
        <taxon>Bacillati</taxon>
        <taxon>Chloroflexota</taxon>
        <taxon>Anaerolineae</taxon>
        <taxon>Anaerolineales</taxon>
        <taxon>Anaerolineaceae</taxon>
        <taxon>Ornatilinea</taxon>
    </lineage>
</organism>
<dbReference type="GO" id="GO:0005737">
    <property type="term" value="C:cytoplasm"/>
    <property type="evidence" value="ECO:0007669"/>
    <property type="project" value="TreeGrafter"/>
</dbReference>
<name>A0A0P6XUD5_9CHLR</name>
<gene>
    <name evidence="3" type="ORF">ADN00_05835</name>
</gene>
<dbReference type="Proteomes" id="UP000050417">
    <property type="component" value="Unassembled WGS sequence"/>
</dbReference>
<sequence>MRDFLSNVPASEVPAPVRHNLNRILSAALQAVSPEECTASALTIEGQNLRAGSSTFEIRHIRSVRLLAIGKAAQRMAAGAAIVLRCLPVPLTGLVISKHIDPAIQLPKDVEVLSGGHPVPDQSSLQAGRRASEFAQASQEGDLLLCLISGGGSALVSLPVTGVTLGDLQELTRQLLACGAEIQEINALRKHLDQVKGGGIARLAQPARVVSLILSDVIGNPLDVIASGPTVPDPSSFSTCQSILEKYDLVDAIPAAIRLHLQKGLRGEIVDTPFEGDPLFANVSNWVVGSNYNAAQAALAEARQLGFQSLLLTTYLRGEASQAGLTLASLLRQIHASREPLPRPCCLVCGGETTVTLGREYGKGGRNLELALGAVQELANLPRVALISLATDGEDGPTDAAGAVVTGGTLQAGLRAKPSINAALSSHNAYPYFEQTGGLIRIGSTGTNVNDLTFLFAW</sequence>
<evidence type="ECO:0000259" key="2">
    <source>
        <dbReference type="Pfam" id="PF13660"/>
    </source>
</evidence>
<dbReference type="Pfam" id="PF13660">
    <property type="entry name" value="DUF4147"/>
    <property type="match status" value="1"/>
</dbReference>
<dbReference type="Gene3D" id="3.40.50.10180">
    <property type="entry name" value="Glycerate kinase, MOFRL-like N-terminal domain"/>
    <property type="match status" value="1"/>
</dbReference>
<dbReference type="InterPro" id="IPR007835">
    <property type="entry name" value="MOFRL"/>
</dbReference>
<evidence type="ECO:0000313" key="3">
    <source>
        <dbReference type="EMBL" id="KPL78757.1"/>
    </source>
</evidence>
<evidence type="ECO:0008006" key="5">
    <source>
        <dbReference type="Google" id="ProtNLM"/>
    </source>
</evidence>
<proteinExistence type="predicted"/>
<dbReference type="Gene3D" id="3.40.1480.10">
    <property type="entry name" value="MOFRL domain"/>
    <property type="match status" value="1"/>
</dbReference>
<feature type="domain" description="MOFRL-associated" evidence="2">
    <location>
        <begin position="21"/>
        <end position="262"/>
    </location>
</feature>
<keyword evidence="4" id="KW-1185">Reference proteome</keyword>
<dbReference type="RefSeq" id="WP_075062030.1">
    <property type="nucleotide sequence ID" value="NZ_LGCL01000016.1"/>
</dbReference>
<dbReference type="PANTHER" id="PTHR12227:SF0">
    <property type="entry name" value="GLYCERATE KINASE"/>
    <property type="match status" value="1"/>
</dbReference>
<dbReference type="AlphaFoldDB" id="A0A0P6XUD5"/>
<dbReference type="InterPro" id="IPR025286">
    <property type="entry name" value="MOFRL_assoc_dom"/>
</dbReference>
<dbReference type="EMBL" id="LGCL01000016">
    <property type="protein sequence ID" value="KPL78757.1"/>
    <property type="molecule type" value="Genomic_DNA"/>
</dbReference>
<comment type="caution">
    <text evidence="3">The sequence shown here is derived from an EMBL/GenBank/DDBJ whole genome shotgun (WGS) entry which is preliminary data.</text>
</comment>
<dbReference type="Pfam" id="PF05161">
    <property type="entry name" value="MOFRL"/>
    <property type="match status" value="1"/>
</dbReference>